<evidence type="ECO:0000256" key="1">
    <source>
        <dbReference type="ARBA" id="ARBA00009437"/>
    </source>
</evidence>
<dbReference type="Pfam" id="PF00126">
    <property type="entry name" value="HTH_1"/>
    <property type="match status" value="1"/>
</dbReference>
<evidence type="ECO:0000259" key="6">
    <source>
        <dbReference type="PROSITE" id="PS50931"/>
    </source>
</evidence>
<dbReference type="Proteomes" id="UP000325211">
    <property type="component" value="Chromosome"/>
</dbReference>
<evidence type="ECO:0000256" key="4">
    <source>
        <dbReference type="ARBA" id="ARBA00023163"/>
    </source>
</evidence>
<dbReference type="FunFam" id="1.10.10.10:FF:000001">
    <property type="entry name" value="LysR family transcriptional regulator"/>
    <property type="match status" value="1"/>
</dbReference>
<dbReference type="SUPFAM" id="SSF46785">
    <property type="entry name" value="Winged helix' DNA-binding domain"/>
    <property type="match status" value="1"/>
</dbReference>
<dbReference type="GO" id="GO:0003677">
    <property type="term" value="F:DNA binding"/>
    <property type="evidence" value="ECO:0007669"/>
    <property type="project" value="UniProtKB-KW"/>
</dbReference>
<evidence type="ECO:0000256" key="2">
    <source>
        <dbReference type="ARBA" id="ARBA00023015"/>
    </source>
</evidence>
<dbReference type="Gene3D" id="3.40.190.290">
    <property type="match status" value="1"/>
</dbReference>
<dbReference type="InterPro" id="IPR005119">
    <property type="entry name" value="LysR_subst-bd"/>
</dbReference>
<organism evidence="7 8">
    <name type="scientific">Streptomyces venezuelae</name>
    <dbReference type="NCBI Taxonomy" id="54571"/>
    <lineage>
        <taxon>Bacteria</taxon>
        <taxon>Bacillati</taxon>
        <taxon>Actinomycetota</taxon>
        <taxon>Actinomycetes</taxon>
        <taxon>Kitasatosporales</taxon>
        <taxon>Streptomycetaceae</taxon>
        <taxon>Streptomyces</taxon>
    </lineage>
</organism>
<evidence type="ECO:0000313" key="8">
    <source>
        <dbReference type="Proteomes" id="UP000325211"/>
    </source>
</evidence>
<evidence type="ECO:0000256" key="3">
    <source>
        <dbReference type="ARBA" id="ARBA00023125"/>
    </source>
</evidence>
<dbReference type="Gene3D" id="1.10.10.10">
    <property type="entry name" value="Winged helix-like DNA-binding domain superfamily/Winged helix DNA-binding domain"/>
    <property type="match status" value="1"/>
</dbReference>
<keyword evidence="2" id="KW-0805">Transcription regulation</keyword>
<dbReference type="PRINTS" id="PR00039">
    <property type="entry name" value="HTHLYSR"/>
</dbReference>
<dbReference type="Pfam" id="PF03466">
    <property type="entry name" value="LysR_substrate"/>
    <property type="match status" value="1"/>
</dbReference>
<dbReference type="SUPFAM" id="SSF53850">
    <property type="entry name" value="Periplasmic binding protein-like II"/>
    <property type="match status" value="1"/>
</dbReference>
<dbReference type="PANTHER" id="PTHR30419">
    <property type="entry name" value="HTH-TYPE TRANSCRIPTIONAL REGULATOR YBHD"/>
    <property type="match status" value="1"/>
</dbReference>
<dbReference type="GO" id="GO:0005829">
    <property type="term" value="C:cytosol"/>
    <property type="evidence" value="ECO:0007669"/>
    <property type="project" value="TreeGrafter"/>
</dbReference>
<evidence type="ECO:0000313" key="7">
    <source>
        <dbReference type="EMBL" id="QES47188.1"/>
    </source>
</evidence>
<dbReference type="InterPro" id="IPR050950">
    <property type="entry name" value="HTH-type_LysR_regulators"/>
</dbReference>
<sequence>MRRPSLRSAAAVGDSAGTVPPSRPRPPACTDAGGAVALRRVPPAQSARTAHAGAACLVADIASRVHRTRSVVHLRTLTPARSRSYLPVMTPTLAQLRYLVAVADCRSITSAAASVFVAQSALSRAVQAMERDLGVDLLARRGRGVELTPEGARVVRLARTVLDAVEAIDDIGTAHGNTARTTLNLVTTPTLALDLASDLVPAYSARHPGVDVHLQQYDGREALVQSVTDGRAELALVDLPVDKELSTHYIQEREVVLISPLGCGLPDPMPLRALDGLPMVLPTPGTGRRTEMEAMFSCLGVRPVPSLEVDERLAWVTGVTDGRGSLIWYRDVVLRAFGDRAEIRSFTPPLLRPVGIAHARRPLSRAARAFIAHARHNAPVREPAR</sequence>
<gene>
    <name evidence="7" type="ORF">DEJ50_04370</name>
</gene>
<dbReference type="GO" id="GO:0003700">
    <property type="term" value="F:DNA-binding transcription factor activity"/>
    <property type="evidence" value="ECO:0007669"/>
    <property type="project" value="InterPro"/>
</dbReference>
<dbReference type="InterPro" id="IPR000847">
    <property type="entry name" value="LysR_HTH_N"/>
</dbReference>
<keyword evidence="4" id="KW-0804">Transcription</keyword>
<dbReference type="InterPro" id="IPR036388">
    <property type="entry name" value="WH-like_DNA-bd_sf"/>
</dbReference>
<dbReference type="PROSITE" id="PS50931">
    <property type="entry name" value="HTH_LYSR"/>
    <property type="match status" value="1"/>
</dbReference>
<protein>
    <submittedName>
        <fullName evidence="7">LysR family transcriptional regulator</fullName>
    </submittedName>
</protein>
<accession>A0A5P2CZK0</accession>
<keyword evidence="3" id="KW-0238">DNA-binding</keyword>
<feature type="domain" description="HTH lysR-type" evidence="6">
    <location>
        <begin position="91"/>
        <end position="148"/>
    </location>
</feature>
<evidence type="ECO:0000256" key="5">
    <source>
        <dbReference type="SAM" id="MobiDB-lite"/>
    </source>
</evidence>
<comment type="similarity">
    <text evidence="1">Belongs to the LysR transcriptional regulatory family.</text>
</comment>
<dbReference type="AlphaFoldDB" id="A0A5P2CZK0"/>
<reference evidence="7 8" key="1">
    <citation type="submission" date="2018-05" db="EMBL/GenBank/DDBJ databases">
        <title>Streptomyces venezuelae.</title>
        <authorList>
            <person name="Kim W."/>
            <person name="Lee N."/>
            <person name="Cho B.-K."/>
        </authorList>
    </citation>
    <scope>NUCLEOTIDE SEQUENCE [LARGE SCALE GENOMIC DNA]</scope>
    <source>
        <strain evidence="7 8">ATCC 21782</strain>
    </source>
</reference>
<feature type="region of interest" description="Disordered" evidence="5">
    <location>
        <begin position="1"/>
        <end position="28"/>
    </location>
</feature>
<name>A0A5P2CZK0_STRVZ</name>
<dbReference type="EMBL" id="CP029190">
    <property type="protein sequence ID" value="QES47188.1"/>
    <property type="molecule type" value="Genomic_DNA"/>
</dbReference>
<dbReference type="CDD" id="cd05466">
    <property type="entry name" value="PBP2_LTTR_substrate"/>
    <property type="match status" value="1"/>
</dbReference>
<dbReference type="OrthoDB" id="3181812at2"/>
<proteinExistence type="inferred from homology"/>
<dbReference type="InterPro" id="IPR036390">
    <property type="entry name" value="WH_DNA-bd_sf"/>
</dbReference>